<evidence type="ECO:0000313" key="7">
    <source>
        <dbReference type="EMBL" id="KAH6657321.1"/>
    </source>
</evidence>
<dbReference type="CDD" id="cd12910">
    <property type="entry name" value="SPRY_SSH4_like"/>
    <property type="match status" value="1"/>
</dbReference>
<keyword evidence="8" id="KW-1185">Reference proteome</keyword>
<dbReference type="Proteomes" id="UP000758603">
    <property type="component" value="Unassembled WGS sequence"/>
</dbReference>
<dbReference type="SMART" id="SM00449">
    <property type="entry name" value="SPRY"/>
    <property type="match status" value="1"/>
</dbReference>
<keyword evidence="2" id="KW-0812">Transmembrane</keyword>
<dbReference type="Gene3D" id="2.60.120.920">
    <property type="match status" value="1"/>
</dbReference>
<evidence type="ECO:0000256" key="5">
    <source>
        <dbReference type="SAM" id="MobiDB-lite"/>
    </source>
</evidence>
<dbReference type="InterPro" id="IPR003877">
    <property type="entry name" value="SPRY_dom"/>
</dbReference>
<proteinExistence type="predicted"/>
<feature type="region of interest" description="Disordered" evidence="5">
    <location>
        <begin position="1"/>
        <end position="145"/>
    </location>
</feature>
<keyword evidence="3" id="KW-1133">Transmembrane helix</keyword>
<name>A0A9P9A1M7_9PEZI</name>
<organism evidence="7 8">
    <name type="scientific">Truncatella angustata</name>
    <dbReference type="NCBI Taxonomy" id="152316"/>
    <lineage>
        <taxon>Eukaryota</taxon>
        <taxon>Fungi</taxon>
        <taxon>Dikarya</taxon>
        <taxon>Ascomycota</taxon>
        <taxon>Pezizomycotina</taxon>
        <taxon>Sordariomycetes</taxon>
        <taxon>Xylariomycetidae</taxon>
        <taxon>Amphisphaeriales</taxon>
        <taxon>Sporocadaceae</taxon>
        <taxon>Truncatella</taxon>
    </lineage>
</organism>
<dbReference type="EMBL" id="JAGPXC010000002">
    <property type="protein sequence ID" value="KAH6657321.1"/>
    <property type="molecule type" value="Genomic_DNA"/>
</dbReference>
<dbReference type="RefSeq" id="XP_045961555.1">
    <property type="nucleotide sequence ID" value="XM_046099547.1"/>
</dbReference>
<evidence type="ECO:0000259" key="6">
    <source>
        <dbReference type="SMART" id="SM00449"/>
    </source>
</evidence>
<feature type="compositionally biased region" description="Polar residues" evidence="5">
    <location>
        <begin position="1"/>
        <end position="12"/>
    </location>
</feature>
<comment type="subcellular location">
    <subcellularLocation>
        <location evidence="1">Membrane</location>
    </subcellularLocation>
</comment>
<keyword evidence="4" id="KW-0472">Membrane</keyword>
<reference evidence="7" key="1">
    <citation type="journal article" date="2021" name="Nat. Commun.">
        <title>Genetic determinants of endophytism in the Arabidopsis root mycobiome.</title>
        <authorList>
            <person name="Mesny F."/>
            <person name="Miyauchi S."/>
            <person name="Thiergart T."/>
            <person name="Pickel B."/>
            <person name="Atanasova L."/>
            <person name="Karlsson M."/>
            <person name="Huettel B."/>
            <person name="Barry K.W."/>
            <person name="Haridas S."/>
            <person name="Chen C."/>
            <person name="Bauer D."/>
            <person name="Andreopoulos W."/>
            <person name="Pangilinan J."/>
            <person name="LaButti K."/>
            <person name="Riley R."/>
            <person name="Lipzen A."/>
            <person name="Clum A."/>
            <person name="Drula E."/>
            <person name="Henrissat B."/>
            <person name="Kohler A."/>
            <person name="Grigoriev I.V."/>
            <person name="Martin F.M."/>
            <person name="Hacquard S."/>
        </authorList>
    </citation>
    <scope>NUCLEOTIDE SEQUENCE</scope>
    <source>
        <strain evidence="7">MPI-SDFR-AT-0073</strain>
    </source>
</reference>
<dbReference type="PANTHER" id="PTHR12864">
    <property type="entry name" value="RAN BINDING PROTEIN 9-RELATED"/>
    <property type="match status" value="1"/>
</dbReference>
<dbReference type="OrthoDB" id="25503at2759"/>
<feature type="compositionally biased region" description="Pro residues" evidence="5">
    <location>
        <begin position="81"/>
        <end position="101"/>
    </location>
</feature>
<dbReference type="GO" id="GO:0016020">
    <property type="term" value="C:membrane"/>
    <property type="evidence" value="ECO:0007669"/>
    <property type="project" value="UniProtKB-SubCell"/>
</dbReference>
<sequence length="379" mass="41253">MCFGSKDQSNAPASKPTQLPQQRPSSSSYPSKAQESTSYAAPPGPPPAKQAGGPSNQDDFAPPDGPPPPSSSKQAQYDDFAPPPGPPPAHDYAPPAGPPPSQNEANKHAWEEAVPDTSLLPPPPNYFGSYDRSHTNNATEAEAEEGEDWCRRFQLYAPMQLDQQTQKAIQTGNINLFTPPSFKGALAQTGLGVWKGFTYPSATDTCIASYPPLYSASTHSPLATGRKKTAYYEVKILPDSRREISLSLGFTAPPYPAFRLPGWHRGSVGIHGDDGRKYINDRWGGKDFTAPFKRGETVGLGIDIIPGHGGGIVVEIFHTKEGREVGRWNLHEEIDTERDLPVTGLEGFHDLCAAVGVFDKVHFEIVFAPSQWKWKGYQE</sequence>
<gene>
    <name evidence="7" type="ORF">BKA67DRAFT_532535</name>
</gene>
<dbReference type="InterPro" id="IPR035780">
    <property type="entry name" value="SPRY_Ssh4-like"/>
</dbReference>
<evidence type="ECO:0000313" key="8">
    <source>
        <dbReference type="Proteomes" id="UP000758603"/>
    </source>
</evidence>
<accession>A0A9P9A1M7</accession>
<evidence type="ECO:0000256" key="2">
    <source>
        <dbReference type="ARBA" id="ARBA00022692"/>
    </source>
</evidence>
<comment type="caution">
    <text evidence="7">The sequence shown here is derived from an EMBL/GenBank/DDBJ whole genome shotgun (WGS) entry which is preliminary data.</text>
</comment>
<dbReference type="AlphaFoldDB" id="A0A9P9A1M7"/>
<dbReference type="Pfam" id="PF00622">
    <property type="entry name" value="SPRY"/>
    <property type="match status" value="1"/>
</dbReference>
<evidence type="ECO:0000256" key="3">
    <source>
        <dbReference type="ARBA" id="ARBA00022989"/>
    </source>
</evidence>
<dbReference type="InterPro" id="IPR050618">
    <property type="entry name" value="Ubq-SigPath_Reg"/>
</dbReference>
<dbReference type="InterPro" id="IPR043136">
    <property type="entry name" value="B30.2/SPRY_sf"/>
</dbReference>
<evidence type="ECO:0000256" key="4">
    <source>
        <dbReference type="ARBA" id="ARBA00023136"/>
    </source>
</evidence>
<protein>
    <recommendedName>
        <fullName evidence="6">SPRY domain-containing protein</fullName>
    </recommendedName>
</protein>
<feature type="compositionally biased region" description="Low complexity" evidence="5">
    <location>
        <begin position="16"/>
        <end position="36"/>
    </location>
</feature>
<dbReference type="GeneID" id="70128439"/>
<feature type="domain" description="SPRY" evidence="6">
    <location>
        <begin position="227"/>
        <end position="371"/>
    </location>
</feature>
<evidence type="ECO:0000256" key="1">
    <source>
        <dbReference type="ARBA" id="ARBA00004370"/>
    </source>
</evidence>